<feature type="transmembrane region" description="Helical" evidence="7">
    <location>
        <begin position="381"/>
        <end position="405"/>
    </location>
</feature>
<keyword evidence="11" id="KW-1185">Reference proteome</keyword>
<dbReference type="GO" id="GO:0016020">
    <property type="term" value="C:membrane"/>
    <property type="evidence" value="ECO:0007669"/>
    <property type="project" value="UniProtKB-SubCell"/>
</dbReference>
<dbReference type="Pfam" id="PF13899">
    <property type="entry name" value="Thioredoxin_7"/>
    <property type="match status" value="1"/>
</dbReference>
<dbReference type="Pfam" id="PF02683">
    <property type="entry name" value="DsbD_TM"/>
    <property type="match status" value="1"/>
</dbReference>
<evidence type="ECO:0000256" key="2">
    <source>
        <dbReference type="ARBA" id="ARBA00022692"/>
    </source>
</evidence>
<evidence type="ECO:0000256" key="3">
    <source>
        <dbReference type="ARBA" id="ARBA00022748"/>
    </source>
</evidence>
<comment type="subcellular location">
    <subcellularLocation>
        <location evidence="1">Membrane</location>
        <topology evidence="1">Multi-pass membrane protein</topology>
    </subcellularLocation>
</comment>
<keyword evidence="4 7" id="KW-1133">Transmembrane helix</keyword>
<evidence type="ECO:0000259" key="9">
    <source>
        <dbReference type="Pfam" id="PF02683"/>
    </source>
</evidence>
<dbReference type="AlphaFoldDB" id="A0A090QNF6"/>
<gene>
    <name evidence="10" type="ORF">JCM19294_512</name>
</gene>
<dbReference type="EC" id="1.8.1.8" evidence="10"/>
<dbReference type="EMBL" id="BBML01000004">
    <property type="protein sequence ID" value="GAK97006.1"/>
    <property type="molecule type" value="Genomic_DNA"/>
</dbReference>
<feature type="transmembrane region" description="Helical" evidence="7">
    <location>
        <begin position="271"/>
        <end position="293"/>
    </location>
</feature>
<dbReference type="GO" id="GO:0045454">
    <property type="term" value="P:cell redox homeostasis"/>
    <property type="evidence" value="ECO:0007669"/>
    <property type="project" value="TreeGrafter"/>
</dbReference>
<evidence type="ECO:0000256" key="1">
    <source>
        <dbReference type="ARBA" id="ARBA00004141"/>
    </source>
</evidence>
<dbReference type="Gene3D" id="3.40.30.10">
    <property type="entry name" value="Glutaredoxin"/>
    <property type="match status" value="1"/>
</dbReference>
<reference evidence="10" key="1">
    <citation type="journal article" date="2014" name="Genome Announc.">
        <title>Draft Genome Sequences of Marine Flavobacterium Nonlabens Strains NR17, NR24, NR27, NR32, NR33, and Ara13.</title>
        <authorList>
            <person name="Nakanishi M."/>
            <person name="Meirelles P."/>
            <person name="Suzuki R."/>
            <person name="Takatani N."/>
            <person name="Mino S."/>
            <person name="Suda W."/>
            <person name="Oshima K."/>
            <person name="Hattori M."/>
            <person name="Ohkuma M."/>
            <person name="Hosokawa M."/>
            <person name="Miyashita K."/>
            <person name="Thompson F.L."/>
            <person name="Niwa A."/>
            <person name="Sawabe T."/>
            <person name="Sawabe T."/>
        </authorList>
    </citation>
    <scope>NUCLEOTIDE SEQUENCE [LARGE SCALE GENOMIC DNA]</scope>
    <source>
        <strain evidence="10">JCM 19294</strain>
    </source>
</reference>
<dbReference type="SUPFAM" id="SSF52833">
    <property type="entry name" value="Thioredoxin-like"/>
    <property type="match status" value="1"/>
</dbReference>
<keyword evidence="8" id="KW-0732">Signal</keyword>
<proteinExistence type="predicted"/>
<keyword evidence="5 7" id="KW-0472">Membrane</keyword>
<feature type="transmembrane region" description="Helical" evidence="7">
    <location>
        <begin position="486"/>
        <end position="508"/>
    </location>
</feature>
<dbReference type="GO" id="GO:0017004">
    <property type="term" value="P:cytochrome complex assembly"/>
    <property type="evidence" value="ECO:0007669"/>
    <property type="project" value="UniProtKB-KW"/>
</dbReference>
<accession>A0A090QNF6</accession>
<evidence type="ECO:0000256" key="4">
    <source>
        <dbReference type="ARBA" id="ARBA00022989"/>
    </source>
</evidence>
<name>A0A090QNF6_9FLAO</name>
<feature type="compositionally biased region" description="Basic and acidic residues" evidence="6">
    <location>
        <begin position="189"/>
        <end position="200"/>
    </location>
</feature>
<feature type="transmembrane region" description="Helical" evidence="7">
    <location>
        <begin position="226"/>
        <end position="250"/>
    </location>
</feature>
<feature type="chain" id="PRO_5001861920" evidence="8">
    <location>
        <begin position="19"/>
        <end position="691"/>
    </location>
</feature>
<dbReference type="Proteomes" id="UP000029221">
    <property type="component" value="Unassembled WGS sequence"/>
</dbReference>
<evidence type="ECO:0000256" key="6">
    <source>
        <dbReference type="SAM" id="MobiDB-lite"/>
    </source>
</evidence>
<dbReference type="GO" id="GO:0047134">
    <property type="term" value="F:protein-disulfide reductase [NAD(P)H] activity"/>
    <property type="evidence" value="ECO:0007669"/>
    <property type="project" value="UniProtKB-EC"/>
</dbReference>
<keyword evidence="3" id="KW-0201">Cytochrome c-type biogenesis</keyword>
<feature type="signal peptide" evidence="8">
    <location>
        <begin position="1"/>
        <end position="18"/>
    </location>
</feature>
<comment type="caution">
    <text evidence="10">The sequence shown here is derived from an EMBL/GenBank/DDBJ whole genome shotgun (WGS) entry which is preliminary data.</text>
</comment>
<dbReference type="InterPro" id="IPR003834">
    <property type="entry name" value="Cyt_c_assmbl_TM_dom"/>
</dbReference>
<evidence type="ECO:0000313" key="11">
    <source>
        <dbReference type="Proteomes" id="UP000029221"/>
    </source>
</evidence>
<evidence type="ECO:0000256" key="7">
    <source>
        <dbReference type="SAM" id="Phobius"/>
    </source>
</evidence>
<feature type="transmembrane region" description="Helical" evidence="7">
    <location>
        <begin position="455"/>
        <end position="474"/>
    </location>
</feature>
<sequence>MRNYLSILLCFLSFYAFAQFGDQDPTNWNTTVEKIAENEYVFKTQVTLEPGWHLYSQTGEKGRGPIPTTFSYYGVEDKIELIDVNKEEGSFAEFSSVWDFNVYQFSDKGSFEQRVKILDESLEYIVGEIGYQVCDDEKCLRPTSFSYVYKLNPDVVVPDDATDIIDVYYDEEKEPLLSQGPEASSIPLKESHDLESKSESDVEASESDTSNKQNDKIENDTEEKSLWGIFLVSFLAGFAALLTPCVFPMIPLTVSFFTKQSSNRAKGISNAILYGFFIILIYVLLGSVVVAIFGDRILNAMSTNAYVNLGFFIILIIFAASFLGAFEITLPQSWANKVDEKSNKGGFIGIFFMALALAIISFSCTGPIVGSLIVEAASKGGVAPIVGMLGFSTALALPFTLFAIFPGWMNSLPKSGGWLNTVKVVLGFLELALAFKFLSNADLVYQFMLLPREVFLAFWIAIFGSLALYLFGRIKMPHDGPESTISVGRALLGVVVLAFTIYMIPGMWGAPLKIISGFPPPLNYAESPYGVGYKKLTEVTEIPEHAHLGVHDIITFDNYDEGLAYAKQVNKPVLVDFTGYACVNCRKMEERVWSDSRILPILKNDYVMISLYVDDQNKLPKEEQYESEVLGGKVRTIGDKWYELQKKQFKNAAQPYYVKLNADGTQKGMPDPVGYTPDINEYRDWLKEGIE</sequence>
<dbReference type="RefSeq" id="WP_052510343.1">
    <property type="nucleotide sequence ID" value="NZ_BBML01000004.1"/>
</dbReference>
<feature type="transmembrane region" description="Helical" evidence="7">
    <location>
        <begin position="347"/>
        <end position="369"/>
    </location>
</feature>
<evidence type="ECO:0000256" key="5">
    <source>
        <dbReference type="ARBA" id="ARBA00023136"/>
    </source>
</evidence>
<feature type="domain" description="Cytochrome C biogenesis protein transmembrane" evidence="9">
    <location>
        <begin position="227"/>
        <end position="439"/>
    </location>
</feature>
<feature type="region of interest" description="Disordered" evidence="6">
    <location>
        <begin position="175"/>
        <end position="217"/>
    </location>
</feature>
<feature type="transmembrane region" description="Helical" evidence="7">
    <location>
        <begin position="305"/>
        <end position="326"/>
    </location>
</feature>
<evidence type="ECO:0000313" key="10">
    <source>
        <dbReference type="EMBL" id="GAK97006.1"/>
    </source>
</evidence>
<keyword evidence="2 7" id="KW-0812">Transmembrane</keyword>
<protein>
    <submittedName>
        <fullName evidence="10">Cytochrome c-type biogenesis protein DsbD</fullName>
        <ecNumber evidence="10">1.8.1.8</ecNumber>
    </submittedName>
</protein>
<dbReference type="PANTHER" id="PTHR32234">
    <property type="entry name" value="THIOL:DISULFIDE INTERCHANGE PROTEIN DSBD"/>
    <property type="match status" value="1"/>
</dbReference>
<dbReference type="PANTHER" id="PTHR32234:SF0">
    <property type="entry name" value="THIOL:DISULFIDE INTERCHANGE PROTEIN DSBD"/>
    <property type="match status" value="1"/>
</dbReference>
<dbReference type="eggNOG" id="COG4232">
    <property type="taxonomic scope" value="Bacteria"/>
</dbReference>
<dbReference type="InterPro" id="IPR036249">
    <property type="entry name" value="Thioredoxin-like_sf"/>
</dbReference>
<keyword evidence="10" id="KW-0560">Oxidoreductase</keyword>
<evidence type="ECO:0000256" key="8">
    <source>
        <dbReference type="SAM" id="SignalP"/>
    </source>
</evidence>
<organism evidence="10 11">
    <name type="scientific">Nonlabens tegetincola</name>
    <dbReference type="NCBI Taxonomy" id="323273"/>
    <lineage>
        <taxon>Bacteria</taxon>
        <taxon>Pseudomonadati</taxon>
        <taxon>Bacteroidota</taxon>
        <taxon>Flavobacteriia</taxon>
        <taxon>Flavobacteriales</taxon>
        <taxon>Flavobacteriaceae</taxon>
        <taxon>Nonlabens</taxon>
    </lineage>
</organism>